<feature type="compositionally biased region" description="Basic and acidic residues" evidence="1">
    <location>
        <begin position="173"/>
        <end position="183"/>
    </location>
</feature>
<feature type="domain" description="Ribosomal protein eL8/eL30/eS12/Gadd45" evidence="2">
    <location>
        <begin position="9"/>
        <end position="94"/>
    </location>
</feature>
<dbReference type="Proteomes" id="UP000242699">
    <property type="component" value="Unassembled WGS sequence"/>
</dbReference>
<organism evidence="3 4">
    <name type="scientific">Sulfobacillus benefaciens</name>
    <dbReference type="NCBI Taxonomy" id="453960"/>
    <lineage>
        <taxon>Bacteria</taxon>
        <taxon>Bacillati</taxon>
        <taxon>Bacillota</taxon>
        <taxon>Clostridia</taxon>
        <taxon>Eubacteriales</taxon>
        <taxon>Clostridiales Family XVII. Incertae Sedis</taxon>
        <taxon>Sulfobacillus</taxon>
    </lineage>
</organism>
<dbReference type="Gene3D" id="3.30.1330.30">
    <property type="match status" value="1"/>
</dbReference>
<name>A0A2T2XB55_9FIRM</name>
<sequence>MRRRTSVDNWLNWIGLAKRAGQLAPGHNQVQKAMNEGTAKLVLIALDSGESVYRKYHLWAQNLGIPMAQAGTMLDLGRAMGMGPHAVLAILDKNIANRLANQLGVSSGGIRFDRKGKGSRVRVSKGSKTGQPASNRSAASFARREHQESYEHSGTRSGPNRQRYHGGKVAARTGEHNHRGEKN</sequence>
<dbReference type="EMBL" id="PXYT01000001">
    <property type="protein sequence ID" value="PSR31698.1"/>
    <property type="molecule type" value="Genomic_DNA"/>
</dbReference>
<feature type="compositionally biased region" description="Basic and acidic residues" evidence="1">
    <location>
        <begin position="142"/>
        <end position="154"/>
    </location>
</feature>
<evidence type="ECO:0000259" key="2">
    <source>
        <dbReference type="Pfam" id="PF01248"/>
    </source>
</evidence>
<dbReference type="SUPFAM" id="SSF55315">
    <property type="entry name" value="L30e-like"/>
    <property type="match status" value="1"/>
</dbReference>
<evidence type="ECO:0000313" key="4">
    <source>
        <dbReference type="Proteomes" id="UP000242699"/>
    </source>
</evidence>
<dbReference type="AlphaFoldDB" id="A0A2T2XB55"/>
<accession>A0A2T2XB55</accession>
<gene>
    <name evidence="3" type="ORF">C7B43_00280</name>
</gene>
<protein>
    <recommendedName>
        <fullName evidence="2">Ribosomal protein eL8/eL30/eS12/Gadd45 domain-containing protein</fullName>
    </recommendedName>
</protein>
<proteinExistence type="predicted"/>
<reference evidence="3 4" key="1">
    <citation type="journal article" date="2014" name="BMC Genomics">
        <title>Comparison of environmental and isolate Sulfobacillus genomes reveals diverse carbon, sulfur, nitrogen, and hydrogen metabolisms.</title>
        <authorList>
            <person name="Justice N.B."/>
            <person name="Norman A."/>
            <person name="Brown C.T."/>
            <person name="Singh A."/>
            <person name="Thomas B.C."/>
            <person name="Banfield J.F."/>
        </authorList>
    </citation>
    <scope>NUCLEOTIDE SEQUENCE [LARGE SCALE GENOMIC DNA]</scope>
    <source>
        <strain evidence="3">AMDSBA1</strain>
    </source>
</reference>
<evidence type="ECO:0000256" key="1">
    <source>
        <dbReference type="SAM" id="MobiDB-lite"/>
    </source>
</evidence>
<comment type="caution">
    <text evidence="3">The sequence shown here is derived from an EMBL/GenBank/DDBJ whole genome shotgun (WGS) entry which is preliminary data.</text>
</comment>
<feature type="region of interest" description="Disordered" evidence="1">
    <location>
        <begin position="114"/>
        <end position="183"/>
    </location>
</feature>
<evidence type="ECO:0000313" key="3">
    <source>
        <dbReference type="EMBL" id="PSR31698.1"/>
    </source>
</evidence>
<dbReference type="InterPro" id="IPR004038">
    <property type="entry name" value="Ribosomal_eL8/eL30/eS12/Gad45"/>
</dbReference>
<dbReference type="Pfam" id="PF01248">
    <property type="entry name" value="Ribosomal_L7Ae"/>
    <property type="match status" value="1"/>
</dbReference>
<dbReference type="InterPro" id="IPR029064">
    <property type="entry name" value="Ribosomal_eL30-like_sf"/>
</dbReference>